<proteinExistence type="predicted"/>
<gene>
    <name evidence="6" type="ORF">OCS65_29355</name>
</gene>
<dbReference type="PRINTS" id="PR00455">
    <property type="entry name" value="HTHTETR"/>
</dbReference>
<dbReference type="PANTHER" id="PTHR30055:SF234">
    <property type="entry name" value="HTH-TYPE TRANSCRIPTIONAL REGULATOR BETI"/>
    <property type="match status" value="1"/>
</dbReference>
<dbReference type="Proteomes" id="UP001163947">
    <property type="component" value="Plasmid pN1"/>
</dbReference>
<evidence type="ECO:0000256" key="4">
    <source>
        <dbReference type="PROSITE-ProRule" id="PRU00335"/>
    </source>
</evidence>
<evidence type="ECO:0000313" key="6">
    <source>
        <dbReference type="EMBL" id="UYF97360.1"/>
    </source>
</evidence>
<keyword evidence="2 4" id="KW-0238">DNA-binding</keyword>
<keyword evidence="1" id="KW-0805">Transcription regulation</keyword>
<dbReference type="Pfam" id="PF00440">
    <property type="entry name" value="TetR_N"/>
    <property type="match status" value="1"/>
</dbReference>
<keyword evidence="6" id="KW-0614">Plasmid</keyword>
<dbReference type="Gene3D" id="1.10.357.10">
    <property type="entry name" value="Tetracycline Repressor, domain 2"/>
    <property type="match status" value="1"/>
</dbReference>
<evidence type="ECO:0000256" key="2">
    <source>
        <dbReference type="ARBA" id="ARBA00023125"/>
    </source>
</evidence>
<protein>
    <submittedName>
        <fullName evidence="6">TetR/AcrR family transcriptional regulator</fullName>
    </submittedName>
</protein>
<accession>A0AA46PEL7</accession>
<dbReference type="GO" id="GO:0000976">
    <property type="term" value="F:transcription cis-regulatory region binding"/>
    <property type="evidence" value="ECO:0007669"/>
    <property type="project" value="TreeGrafter"/>
</dbReference>
<dbReference type="RefSeq" id="WP_263510554.1">
    <property type="nucleotide sequence ID" value="NZ_CP106984.1"/>
</dbReference>
<dbReference type="GO" id="GO:0003700">
    <property type="term" value="F:DNA-binding transcription factor activity"/>
    <property type="evidence" value="ECO:0007669"/>
    <property type="project" value="TreeGrafter"/>
</dbReference>
<dbReference type="Gene3D" id="1.10.10.60">
    <property type="entry name" value="Homeodomain-like"/>
    <property type="match status" value="1"/>
</dbReference>
<dbReference type="InterPro" id="IPR050109">
    <property type="entry name" value="HTH-type_TetR-like_transc_reg"/>
</dbReference>
<feature type="DNA-binding region" description="H-T-H motif" evidence="4">
    <location>
        <begin position="44"/>
        <end position="63"/>
    </location>
</feature>
<reference evidence="6" key="1">
    <citation type="submission" date="2022-09" db="EMBL/GenBank/DDBJ databases">
        <title>The genome sequence of Rhodococcus aetherivorans N1.</title>
        <authorList>
            <person name="Jiang W."/>
        </authorList>
    </citation>
    <scope>NUCLEOTIDE SEQUENCE</scope>
    <source>
        <strain evidence="6">N1</strain>
        <plasmid evidence="6">pN1</plasmid>
    </source>
</reference>
<evidence type="ECO:0000259" key="5">
    <source>
        <dbReference type="PROSITE" id="PS50977"/>
    </source>
</evidence>
<organism evidence="6 7">
    <name type="scientific">Rhodococcus aetherivorans</name>
    <dbReference type="NCBI Taxonomy" id="191292"/>
    <lineage>
        <taxon>Bacteria</taxon>
        <taxon>Bacillati</taxon>
        <taxon>Actinomycetota</taxon>
        <taxon>Actinomycetes</taxon>
        <taxon>Mycobacteriales</taxon>
        <taxon>Nocardiaceae</taxon>
        <taxon>Rhodococcus</taxon>
    </lineage>
</organism>
<evidence type="ECO:0000313" key="7">
    <source>
        <dbReference type="Proteomes" id="UP001163947"/>
    </source>
</evidence>
<name>A0AA46PEL7_9NOCA</name>
<dbReference type="EMBL" id="CP106984">
    <property type="protein sequence ID" value="UYF97360.1"/>
    <property type="molecule type" value="Genomic_DNA"/>
</dbReference>
<geneLocation type="plasmid" evidence="6 7">
    <name>pN1</name>
</geneLocation>
<dbReference type="PROSITE" id="PS50977">
    <property type="entry name" value="HTH_TETR_2"/>
    <property type="match status" value="1"/>
</dbReference>
<sequence length="212" mass="23388">MSINAQNTVRESGSRRGAVREFKKGLIRDAAKRIFAERGIDAASMREIAQAAGYTTGAIYTYFDTKEELYAEVLRDSLHALQSEVATTVETSPDRPASAAALHGLWSFYDTHPADFELGFYLYGGVRPAGLNKKLDEELNTLFDQVMTLIANGLITDGLATEQTAHHLAVVHATWVFGLLLMTKTGRVKSVRDDAEAMLDSYLKMVATHQML</sequence>
<dbReference type="PANTHER" id="PTHR30055">
    <property type="entry name" value="HTH-TYPE TRANSCRIPTIONAL REGULATOR RUTR"/>
    <property type="match status" value="1"/>
</dbReference>
<dbReference type="AlphaFoldDB" id="A0AA46PEL7"/>
<dbReference type="GeneID" id="83624618"/>
<feature type="domain" description="HTH tetR-type" evidence="5">
    <location>
        <begin position="21"/>
        <end position="81"/>
    </location>
</feature>
<evidence type="ECO:0000256" key="1">
    <source>
        <dbReference type="ARBA" id="ARBA00023015"/>
    </source>
</evidence>
<dbReference type="SUPFAM" id="SSF46689">
    <property type="entry name" value="Homeodomain-like"/>
    <property type="match status" value="1"/>
</dbReference>
<dbReference type="InterPro" id="IPR001647">
    <property type="entry name" value="HTH_TetR"/>
</dbReference>
<evidence type="ECO:0000256" key="3">
    <source>
        <dbReference type="ARBA" id="ARBA00023163"/>
    </source>
</evidence>
<keyword evidence="3" id="KW-0804">Transcription</keyword>
<dbReference type="InterPro" id="IPR009057">
    <property type="entry name" value="Homeodomain-like_sf"/>
</dbReference>